<reference evidence="1 2" key="1">
    <citation type="submission" date="2019-10" db="EMBL/GenBank/DDBJ databases">
        <title>Cognatihalovulum marinum gen. nov. sp. nov., a new member of the family Rhodobacteraceae isolated from deep seawater of the Northwest Indian Ocean.</title>
        <authorList>
            <person name="Ruan C."/>
            <person name="Wang J."/>
            <person name="Zheng X."/>
            <person name="Song L."/>
            <person name="Zhu Y."/>
            <person name="Huang Y."/>
            <person name="Lu Z."/>
            <person name="Du W."/>
            <person name="Huang L."/>
            <person name="Dai X."/>
        </authorList>
    </citation>
    <scope>NUCLEOTIDE SEQUENCE [LARGE SCALE GENOMIC DNA]</scope>
    <source>
        <strain evidence="1 2">2CG4</strain>
    </source>
</reference>
<dbReference type="EMBL" id="WIND01000003">
    <property type="protein sequence ID" value="MSU89203.1"/>
    <property type="molecule type" value="Genomic_DNA"/>
</dbReference>
<protein>
    <submittedName>
        <fullName evidence="1">Uncharacterized protein</fullName>
    </submittedName>
</protein>
<dbReference type="AlphaFoldDB" id="A0A6L5YXZ1"/>
<evidence type="ECO:0000313" key="2">
    <source>
        <dbReference type="Proteomes" id="UP000474957"/>
    </source>
</evidence>
<evidence type="ECO:0000313" key="1">
    <source>
        <dbReference type="EMBL" id="MSU89203.1"/>
    </source>
</evidence>
<organism evidence="1 2">
    <name type="scientific">Halovulum marinum</name>
    <dbReference type="NCBI Taxonomy" id="2662447"/>
    <lineage>
        <taxon>Bacteria</taxon>
        <taxon>Pseudomonadati</taxon>
        <taxon>Pseudomonadota</taxon>
        <taxon>Alphaproteobacteria</taxon>
        <taxon>Rhodobacterales</taxon>
        <taxon>Paracoccaceae</taxon>
        <taxon>Halovulum</taxon>
    </lineage>
</organism>
<name>A0A6L5YXZ1_9RHOB</name>
<keyword evidence="2" id="KW-1185">Reference proteome</keyword>
<comment type="caution">
    <text evidence="1">The sequence shown here is derived from an EMBL/GenBank/DDBJ whole genome shotgun (WGS) entry which is preliminary data.</text>
</comment>
<dbReference type="Proteomes" id="UP000474957">
    <property type="component" value="Unassembled WGS sequence"/>
</dbReference>
<proteinExistence type="predicted"/>
<sequence>MQPGAGEPTLAEVRAATARFMDVEAALADGYVSDPSNHCETAASTGRPAADGAMGIHFFRPDLLGISGPPDPRVDGTGTHTDFLTPAVLIYEPQADGSLDLVAVENLVFKAAWEAAGNAEPPRFHGVPYDLMEDDPATEVDEAHTFEPHYDLHVWLHRDNPGGMFAQFNPAVTCTDHSGGQDAHGN</sequence>
<gene>
    <name evidence="1" type="ORF">GE300_06155</name>
</gene>
<accession>A0A6L5YXZ1</accession>